<feature type="domain" description="PurM-like C-terminal" evidence="7">
    <location>
        <begin position="143"/>
        <end position="317"/>
    </location>
</feature>
<dbReference type="Gene3D" id="3.30.1330.10">
    <property type="entry name" value="PurM-like, N-terminal domain"/>
    <property type="match status" value="1"/>
</dbReference>
<evidence type="ECO:0000256" key="3">
    <source>
        <dbReference type="ARBA" id="ARBA00022777"/>
    </source>
</evidence>
<evidence type="ECO:0000256" key="5">
    <source>
        <dbReference type="ARBA" id="ARBA00023266"/>
    </source>
</evidence>
<evidence type="ECO:0000313" key="8">
    <source>
        <dbReference type="EMBL" id="GAA0462046.1"/>
    </source>
</evidence>
<proteinExistence type="predicted"/>
<dbReference type="InterPro" id="IPR036921">
    <property type="entry name" value="PurM-like_N_sf"/>
</dbReference>
<keyword evidence="5" id="KW-0711">Selenium</keyword>
<dbReference type="PANTHER" id="PTHR10256">
    <property type="entry name" value="SELENIDE, WATER DIKINASE"/>
    <property type="match status" value="1"/>
</dbReference>
<dbReference type="PIRSF" id="PIRSF036407">
    <property type="entry name" value="Selenphspht_syn"/>
    <property type="match status" value="1"/>
</dbReference>
<dbReference type="NCBIfam" id="NF002098">
    <property type="entry name" value="PRK00943.1"/>
    <property type="match status" value="1"/>
</dbReference>
<organism evidence="8 9">
    <name type="scientific">Alkalibacillus silvisoli</name>
    <dbReference type="NCBI Taxonomy" id="392823"/>
    <lineage>
        <taxon>Bacteria</taxon>
        <taxon>Bacillati</taxon>
        <taxon>Bacillota</taxon>
        <taxon>Bacilli</taxon>
        <taxon>Bacillales</taxon>
        <taxon>Bacillaceae</taxon>
        <taxon>Alkalibacillus</taxon>
    </lineage>
</organism>
<protein>
    <submittedName>
        <fullName evidence="8">Selenide, water dikinase SelD</fullName>
    </submittedName>
</protein>
<dbReference type="NCBIfam" id="TIGR00476">
    <property type="entry name" value="selD"/>
    <property type="match status" value="1"/>
</dbReference>
<evidence type="ECO:0000259" key="6">
    <source>
        <dbReference type="Pfam" id="PF00586"/>
    </source>
</evidence>
<gene>
    <name evidence="8" type="primary">selD</name>
    <name evidence="8" type="ORF">GCM10008935_16930</name>
</gene>
<dbReference type="SUPFAM" id="SSF56042">
    <property type="entry name" value="PurM C-terminal domain-like"/>
    <property type="match status" value="1"/>
</dbReference>
<dbReference type="Proteomes" id="UP001500740">
    <property type="component" value="Unassembled WGS sequence"/>
</dbReference>
<reference evidence="8 9" key="1">
    <citation type="journal article" date="2019" name="Int. J. Syst. Evol. Microbiol.">
        <title>The Global Catalogue of Microorganisms (GCM) 10K type strain sequencing project: providing services to taxonomists for standard genome sequencing and annotation.</title>
        <authorList>
            <consortium name="The Broad Institute Genomics Platform"/>
            <consortium name="The Broad Institute Genome Sequencing Center for Infectious Disease"/>
            <person name="Wu L."/>
            <person name="Ma J."/>
        </authorList>
    </citation>
    <scope>NUCLEOTIDE SEQUENCE [LARGE SCALE GENOMIC DNA]</scope>
    <source>
        <strain evidence="8 9">JCM 14193</strain>
    </source>
</reference>
<keyword evidence="2" id="KW-0547">Nucleotide-binding</keyword>
<dbReference type="CDD" id="cd02195">
    <property type="entry name" value="SelD"/>
    <property type="match status" value="1"/>
</dbReference>
<keyword evidence="9" id="KW-1185">Reference proteome</keyword>
<dbReference type="Gene3D" id="3.90.650.10">
    <property type="entry name" value="PurM-like C-terminal domain"/>
    <property type="match status" value="1"/>
</dbReference>
<evidence type="ECO:0000256" key="4">
    <source>
        <dbReference type="ARBA" id="ARBA00022840"/>
    </source>
</evidence>
<feature type="domain" description="PurM-like N-terminal" evidence="6">
    <location>
        <begin position="22"/>
        <end position="129"/>
    </location>
</feature>
<dbReference type="InterPro" id="IPR004536">
    <property type="entry name" value="SPS/SelD"/>
</dbReference>
<dbReference type="Pfam" id="PF02769">
    <property type="entry name" value="AIRS_C"/>
    <property type="match status" value="1"/>
</dbReference>
<evidence type="ECO:0000256" key="2">
    <source>
        <dbReference type="ARBA" id="ARBA00022741"/>
    </source>
</evidence>
<sequence length="323" mass="34710">MLSQVERQSNDDKVLYSQNSSDDAGVYQISDDLAMVQTVDYFTPVVDDAYTFGQIAAANALSDVYAMGADVKTALNIVGFSVKKYGSDVLARILQGAEDQVHQAGGSIVGGHSIDDDEPKFGLSVTGFVHPDNLWTNIGAQLGDALVLTKPIGIGIATTAIKKDLASPKIVEEAIKWMTQLNKETAEQLRNYKPNAVTDVTGFGLLGHAYELAKGSQQSLTIYNEQVPVMDGISPLVEQGAVPGGTKANLNWLKDVVSFEENVNEESQLILADAITSGGLLISMNTDEAVHYVNRVNQLNGYKAHIIGEVVEVEGQESHINVK</sequence>
<accession>A0ABN0ZX80</accession>
<dbReference type="SUPFAM" id="SSF55326">
    <property type="entry name" value="PurM N-terminal domain-like"/>
    <property type="match status" value="1"/>
</dbReference>
<dbReference type="Pfam" id="PF00586">
    <property type="entry name" value="AIRS"/>
    <property type="match status" value="1"/>
</dbReference>
<evidence type="ECO:0000256" key="1">
    <source>
        <dbReference type="ARBA" id="ARBA00022679"/>
    </source>
</evidence>
<dbReference type="PANTHER" id="PTHR10256:SF0">
    <property type="entry name" value="INACTIVE SELENIDE, WATER DIKINASE-LIKE PROTEIN-RELATED"/>
    <property type="match status" value="1"/>
</dbReference>
<evidence type="ECO:0000259" key="7">
    <source>
        <dbReference type="Pfam" id="PF02769"/>
    </source>
</evidence>
<keyword evidence="3" id="KW-0418">Kinase</keyword>
<name>A0ABN0ZX80_9BACI</name>
<dbReference type="InterPro" id="IPR016188">
    <property type="entry name" value="PurM-like_N"/>
</dbReference>
<dbReference type="InterPro" id="IPR036676">
    <property type="entry name" value="PurM-like_C_sf"/>
</dbReference>
<keyword evidence="1" id="KW-0808">Transferase</keyword>
<dbReference type="EMBL" id="BAAACZ010000011">
    <property type="protein sequence ID" value="GAA0462046.1"/>
    <property type="molecule type" value="Genomic_DNA"/>
</dbReference>
<evidence type="ECO:0000313" key="9">
    <source>
        <dbReference type="Proteomes" id="UP001500740"/>
    </source>
</evidence>
<dbReference type="InterPro" id="IPR010918">
    <property type="entry name" value="PurM-like_C_dom"/>
</dbReference>
<comment type="caution">
    <text evidence="8">The sequence shown here is derived from an EMBL/GenBank/DDBJ whole genome shotgun (WGS) entry which is preliminary data.</text>
</comment>
<keyword evidence="4" id="KW-0067">ATP-binding</keyword>